<evidence type="ECO:0000256" key="18">
    <source>
        <dbReference type="SAM" id="MobiDB-lite"/>
    </source>
</evidence>
<evidence type="ECO:0000256" key="15">
    <source>
        <dbReference type="ARBA" id="ARBA00048682"/>
    </source>
</evidence>
<keyword evidence="5 17" id="KW-1003">Cell membrane</keyword>
<dbReference type="OrthoDB" id="72851at2759"/>
<feature type="domain" description="Cellulose synthase RING-type zinc finger" evidence="19">
    <location>
        <begin position="10"/>
        <end position="86"/>
    </location>
</feature>
<sequence length="375" mass="41687">MESEGETKGKTLKNTGSQVCQICGDNVGLTADGEQFVACDVCAFPVCRPCYEYERKDGNQSCPQCKTRYKRHKGSPAIRGDEEQEEDADVGNDLRFSENQNDKQKISERMLSWHMSYGRGEDSGAPKYDKEVSGELSAASPGRLSMASPPPGGAGKPRIVDPVREFGSPGLGNVANVAWKERVDGWKMKQEKPVVPMTTSHPPSERGGGDIDASTDILGDDSLLNDEARQPLSRKVSIPSSRINPYRMIIIWFAISWILDQFPKWLPVNRETYLDRLALRYDREGEPSQLAAVDIFVSTVDPLKEPPLVTANTVLSILAVDYPVDKVSCYVSDDGAAMLTFEALSETSEFARIWVPFCKKYSIEPRAPEWYFAQK</sequence>
<feature type="binding site" evidence="16">
    <location>
        <position position="334"/>
    </location>
    <ligand>
        <name>UDP-alpha-D-glucose</name>
        <dbReference type="ChEBI" id="CHEBI:58885"/>
    </ligand>
</feature>
<feature type="binding site" evidence="16">
    <location>
        <position position="304"/>
    </location>
    <ligand>
        <name>UDP-alpha-D-glucose</name>
        <dbReference type="ChEBI" id="CHEBI:58885"/>
    </ligand>
</feature>
<evidence type="ECO:0000256" key="14">
    <source>
        <dbReference type="ARBA" id="ARBA00023316"/>
    </source>
</evidence>
<dbReference type="GO" id="GO:0071555">
    <property type="term" value="P:cell wall organization"/>
    <property type="evidence" value="ECO:0007669"/>
    <property type="project" value="UniProtKB-KW"/>
</dbReference>
<dbReference type="CDD" id="cd16617">
    <property type="entry name" value="mRING-HC-C4C4_CesA"/>
    <property type="match status" value="1"/>
</dbReference>
<evidence type="ECO:0000256" key="6">
    <source>
        <dbReference type="ARBA" id="ARBA00022676"/>
    </source>
</evidence>
<proteinExistence type="inferred from homology"/>
<feature type="region of interest" description="Disordered" evidence="18">
    <location>
        <begin position="122"/>
        <end position="154"/>
    </location>
</feature>
<evidence type="ECO:0000256" key="3">
    <source>
        <dbReference type="ARBA" id="ARBA00004768"/>
    </source>
</evidence>
<feature type="region of interest" description="Disordered" evidence="18">
    <location>
        <begin position="73"/>
        <end position="107"/>
    </location>
</feature>
<comment type="cofactor">
    <cofactor evidence="17">
        <name>Zn(2+)</name>
        <dbReference type="ChEBI" id="CHEBI:29105"/>
    </cofactor>
    <text evidence="17">Binds 2 Zn(2+) ions per subunit.</text>
</comment>
<feature type="non-terminal residue" evidence="20">
    <location>
        <position position="1"/>
    </location>
</feature>
<comment type="catalytic activity">
    <reaction evidence="15 17">
        <text>[(1-&gt;4)-beta-D-glucosyl](n) + UDP-alpha-D-glucose = [(1-&gt;4)-beta-D-glucosyl](n+1) + UDP + H(+)</text>
        <dbReference type="Rhea" id="RHEA:19929"/>
        <dbReference type="Rhea" id="RHEA-COMP:10033"/>
        <dbReference type="Rhea" id="RHEA-COMP:10034"/>
        <dbReference type="ChEBI" id="CHEBI:15378"/>
        <dbReference type="ChEBI" id="CHEBI:18246"/>
        <dbReference type="ChEBI" id="CHEBI:58223"/>
        <dbReference type="ChEBI" id="CHEBI:58885"/>
        <dbReference type="EC" id="2.4.1.12"/>
    </reaction>
</comment>
<keyword evidence="9 17" id="KW-0479">Metal-binding</keyword>
<keyword evidence="17" id="KW-0863">Zinc-finger</keyword>
<comment type="subcellular location">
    <subcellularLocation>
        <location evidence="2 17">Cell membrane</location>
        <topology evidence="2 17">Multi-pass membrane protein</topology>
    </subcellularLocation>
</comment>
<keyword evidence="12" id="KW-0472">Membrane</keyword>
<keyword evidence="11" id="KW-1133">Transmembrane helix</keyword>
<dbReference type="InterPro" id="IPR013083">
    <property type="entry name" value="Znf_RING/FYVE/PHD"/>
</dbReference>
<evidence type="ECO:0000256" key="2">
    <source>
        <dbReference type="ARBA" id="ARBA00004651"/>
    </source>
</evidence>
<dbReference type="GO" id="GO:0005886">
    <property type="term" value="C:plasma membrane"/>
    <property type="evidence" value="ECO:0007669"/>
    <property type="project" value="UniProtKB-SubCell"/>
</dbReference>
<evidence type="ECO:0000256" key="10">
    <source>
        <dbReference type="ARBA" id="ARBA00022916"/>
    </source>
</evidence>
<dbReference type="Pfam" id="PF03552">
    <property type="entry name" value="Cellulose_synt"/>
    <property type="match status" value="1"/>
</dbReference>
<evidence type="ECO:0000256" key="9">
    <source>
        <dbReference type="ARBA" id="ARBA00022723"/>
    </source>
</evidence>
<evidence type="ECO:0000256" key="4">
    <source>
        <dbReference type="ARBA" id="ARBA00007548"/>
    </source>
</evidence>
<dbReference type="SUPFAM" id="SSF57850">
    <property type="entry name" value="RING/U-box"/>
    <property type="match status" value="1"/>
</dbReference>
<keyword evidence="21" id="KW-1185">Reference proteome</keyword>
<keyword evidence="13" id="KW-0464">Manganese</keyword>
<dbReference type="AlphaFoldDB" id="A0A830DM77"/>
<dbReference type="GO" id="GO:0016760">
    <property type="term" value="F:cellulose synthase (UDP-forming) activity"/>
    <property type="evidence" value="ECO:0007669"/>
    <property type="project" value="UniProtKB-EC"/>
</dbReference>
<evidence type="ECO:0000259" key="19">
    <source>
        <dbReference type="Pfam" id="PF14569"/>
    </source>
</evidence>
<keyword evidence="8" id="KW-0812">Transmembrane</keyword>
<evidence type="ECO:0000313" key="21">
    <source>
        <dbReference type="Proteomes" id="UP000653305"/>
    </source>
</evidence>
<name>A0A830DM77_9LAMI</name>
<evidence type="ECO:0000256" key="17">
    <source>
        <dbReference type="RuleBase" id="RU361116"/>
    </source>
</evidence>
<evidence type="ECO:0000256" key="7">
    <source>
        <dbReference type="ARBA" id="ARBA00022679"/>
    </source>
</evidence>
<dbReference type="EC" id="2.4.1.12" evidence="17"/>
<evidence type="ECO:0000256" key="1">
    <source>
        <dbReference type="ARBA" id="ARBA00001936"/>
    </source>
</evidence>
<keyword evidence="7 17" id="KW-0808">Transferase</keyword>
<dbReference type="Pfam" id="PF14569">
    <property type="entry name" value="zf-UDP"/>
    <property type="match status" value="1"/>
</dbReference>
<evidence type="ECO:0000256" key="11">
    <source>
        <dbReference type="ARBA" id="ARBA00022989"/>
    </source>
</evidence>
<keyword evidence="6 17" id="KW-0328">Glycosyltransferase</keyword>
<dbReference type="GO" id="GO:0030244">
    <property type="term" value="P:cellulose biosynthetic process"/>
    <property type="evidence" value="ECO:0007669"/>
    <property type="project" value="UniProtKB-KW"/>
</dbReference>
<dbReference type="UniPathway" id="UPA00695"/>
<keyword evidence="14 17" id="KW-0961">Cell wall biogenesis/degradation</keyword>
<dbReference type="Gene3D" id="3.30.40.10">
    <property type="entry name" value="Zinc/RING finger domain, C3HC4 (zinc finger)"/>
    <property type="match status" value="1"/>
</dbReference>
<comment type="cofactor">
    <cofactor evidence="1">
        <name>Mn(2+)</name>
        <dbReference type="ChEBI" id="CHEBI:29035"/>
    </cofactor>
</comment>
<evidence type="ECO:0000256" key="8">
    <source>
        <dbReference type="ARBA" id="ARBA00022692"/>
    </source>
</evidence>
<organism evidence="20 21">
    <name type="scientific">Phtheirospermum japonicum</name>
    <dbReference type="NCBI Taxonomy" id="374723"/>
    <lineage>
        <taxon>Eukaryota</taxon>
        <taxon>Viridiplantae</taxon>
        <taxon>Streptophyta</taxon>
        <taxon>Embryophyta</taxon>
        <taxon>Tracheophyta</taxon>
        <taxon>Spermatophyta</taxon>
        <taxon>Magnoliopsida</taxon>
        <taxon>eudicotyledons</taxon>
        <taxon>Gunneridae</taxon>
        <taxon>Pentapetalae</taxon>
        <taxon>asterids</taxon>
        <taxon>lamiids</taxon>
        <taxon>Lamiales</taxon>
        <taxon>Orobanchaceae</taxon>
        <taxon>Orobanchaceae incertae sedis</taxon>
        <taxon>Phtheirospermum</taxon>
    </lineage>
</organism>
<keyword evidence="17" id="KW-0862">Zinc</keyword>
<reference evidence="20" key="1">
    <citation type="submission" date="2020-07" db="EMBL/GenBank/DDBJ databases">
        <title>Ethylene signaling mediates host invasion by parasitic plants.</title>
        <authorList>
            <person name="Yoshida S."/>
        </authorList>
    </citation>
    <scope>NUCLEOTIDE SEQUENCE</scope>
    <source>
        <strain evidence="20">Okayama</strain>
    </source>
</reference>
<dbReference type="GO" id="GO:0008270">
    <property type="term" value="F:zinc ion binding"/>
    <property type="evidence" value="ECO:0007669"/>
    <property type="project" value="UniProtKB-KW"/>
</dbReference>
<dbReference type="InterPro" id="IPR027934">
    <property type="entry name" value="CES_Znf_RING"/>
</dbReference>
<dbReference type="EMBL" id="BMAC01006031">
    <property type="protein sequence ID" value="GFQ08464.1"/>
    <property type="molecule type" value="Genomic_DNA"/>
</dbReference>
<evidence type="ECO:0000256" key="13">
    <source>
        <dbReference type="ARBA" id="ARBA00023211"/>
    </source>
</evidence>
<evidence type="ECO:0000256" key="5">
    <source>
        <dbReference type="ARBA" id="ARBA00022475"/>
    </source>
</evidence>
<feature type="compositionally biased region" description="Basic and acidic residues" evidence="18">
    <location>
        <begin position="122"/>
        <end position="133"/>
    </location>
</feature>
<comment type="caution">
    <text evidence="20">The sequence shown here is derived from an EMBL/GenBank/DDBJ whole genome shotgun (WGS) entry which is preliminary data.</text>
</comment>
<dbReference type="PANTHER" id="PTHR13301">
    <property type="entry name" value="X-BOX TRANSCRIPTION FACTOR-RELATED"/>
    <property type="match status" value="1"/>
</dbReference>
<accession>A0A830DM77</accession>
<comment type="pathway">
    <text evidence="3 17">Glycan metabolism; plant cellulose biosynthesis.</text>
</comment>
<comment type="similarity">
    <text evidence="4 17">Belongs to the glycosyltransferase 2 family. Plant cellulose synthase subfamily.</text>
</comment>
<keyword evidence="10 17" id="KW-0135">Cellulose biosynthesis</keyword>
<feature type="binding site" evidence="16">
    <location>
        <position position="305"/>
    </location>
    <ligand>
        <name>UDP-alpha-D-glucose</name>
        <dbReference type="ChEBI" id="CHEBI:58885"/>
    </ligand>
</feature>
<dbReference type="Proteomes" id="UP000653305">
    <property type="component" value="Unassembled WGS sequence"/>
</dbReference>
<dbReference type="InterPro" id="IPR005150">
    <property type="entry name" value="Cellulose_synth"/>
</dbReference>
<protein>
    <recommendedName>
        <fullName evidence="17">Cellulose synthase</fullName>
        <ecNumber evidence="17">2.4.1.12</ecNumber>
    </recommendedName>
</protein>
<gene>
    <name evidence="20" type="ORF">PHJA_002990400</name>
</gene>
<evidence type="ECO:0000313" key="20">
    <source>
        <dbReference type="EMBL" id="GFQ08464.1"/>
    </source>
</evidence>
<feature type="binding site" evidence="16">
    <location>
        <position position="298"/>
    </location>
    <ligand>
        <name>UDP-alpha-D-glucose</name>
        <dbReference type="ChEBI" id="CHEBI:58885"/>
    </ligand>
</feature>
<evidence type="ECO:0000256" key="16">
    <source>
        <dbReference type="PIRSR" id="PIRSR605150-2"/>
    </source>
</evidence>
<evidence type="ECO:0000256" key="12">
    <source>
        <dbReference type="ARBA" id="ARBA00023136"/>
    </source>
</evidence>